<name>A0AAP0D586_9ASTR</name>
<dbReference type="PANTHER" id="PTHR13489:SF0">
    <property type="entry name" value="MINI-CHROMOSOME MAINTENANCE COMPLEX-BINDING PROTEIN"/>
    <property type="match status" value="1"/>
</dbReference>
<comment type="caution">
    <text evidence="3">The sequence shown here is derived from an EMBL/GenBank/DDBJ whole genome shotgun (WGS) entry which is preliminary data.</text>
</comment>
<evidence type="ECO:0000256" key="2">
    <source>
        <dbReference type="ARBA" id="ARBA00023242"/>
    </source>
</evidence>
<dbReference type="EMBL" id="JBCNJP010000017">
    <property type="protein sequence ID" value="KAK9064989.1"/>
    <property type="molecule type" value="Genomic_DNA"/>
</dbReference>
<gene>
    <name evidence="3" type="ORF">SSX86_016372</name>
</gene>
<dbReference type="GO" id="GO:0006261">
    <property type="term" value="P:DNA-templated DNA replication"/>
    <property type="evidence" value="ECO:0007669"/>
    <property type="project" value="TreeGrafter"/>
</dbReference>
<keyword evidence="4" id="KW-1185">Reference proteome</keyword>
<protein>
    <submittedName>
        <fullName evidence="3">Uncharacterized protein</fullName>
    </submittedName>
</protein>
<reference evidence="3 4" key="1">
    <citation type="submission" date="2024-04" db="EMBL/GenBank/DDBJ databases">
        <title>The reference genome of an endangered Asteraceae, Deinandra increscens subsp. villosa, native to the Central Coast of California.</title>
        <authorList>
            <person name="Guilliams M."/>
            <person name="Hasenstab-Lehman K."/>
            <person name="Meyer R."/>
            <person name="Mcevoy S."/>
        </authorList>
    </citation>
    <scope>NUCLEOTIDE SEQUENCE [LARGE SCALE GENOMIC DNA]</scope>
    <source>
        <tissue evidence="3">Leaf</tissue>
    </source>
</reference>
<dbReference type="AlphaFoldDB" id="A0AAP0D586"/>
<evidence type="ECO:0000256" key="1">
    <source>
        <dbReference type="ARBA" id="ARBA00004123"/>
    </source>
</evidence>
<dbReference type="GO" id="GO:0003682">
    <property type="term" value="F:chromatin binding"/>
    <property type="evidence" value="ECO:0007669"/>
    <property type="project" value="TreeGrafter"/>
</dbReference>
<dbReference type="InterPro" id="IPR019140">
    <property type="entry name" value="MCM_complex-bd"/>
</dbReference>
<dbReference type="PANTHER" id="PTHR13489">
    <property type="entry name" value="MINI-CHROMOSOME MAINTENANCE COMPLEX-BINDING PROTEIN"/>
    <property type="match status" value="1"/>
</dbReference>
<accession>A0AAP0D586</accession>
<dbReference type="Pfam" id="PF09739">
    <property type="entry name" value="MCM_bind"/>
    <property type="match status" value="1"/>
</dbReference>
<keyword evidence="2" id="KW-0539">Nucleus</keyword>
<comment type="subcellular location">
    <subcellularLocation>
        <location evidence="1">Nucleus</location>
    </subcellularLocation>
</comment>
<proteinExistence type="predicted"/>
<organism evidence="3 4">
    <name type="scientific">Deinandra increscens subsp. villosa</name>
    <dbReference type="NCBI Taxonomy" id="3103831"/>
    <lineage>
        <taxon>Eukaryota</taxon>
        <taxon>Viridiplantae</taxon>
        <taxon>Streptophyta</taxon>
        <taxon>Embryophyta</taxon>
        <taxon>Tracheophyta</taxon>
        <taxon>Spermatophyta</taxon>
        <taxon>Magnoliopsida</taxon>
        <taxon>eudicotyledons</taxon>
        <taxon>Gunneridae</taxon>
        <taxon>Pentapetalae</taxon>
        <taxon>asterids</taxon>
        <taxon>campanulids</taxon>
        <taxon>Asterales</taxon>
        <taxon>Asteraceae</taxon>
        <taxon>Asteroideae</taxon>
        <taxon>Heliantheae alliance</taxon>
        <taxon>Madieae</taxon>
        <taxon>Madiinae</taxon>
        <taxon>Deinandra</taxon>
    </lineage>
</organism>
<evidence type="ECO:0000313" key="3">
    <source>
        <dbReference type="EMBL" id="KAK9064989.1"/>
    </source>
</evidence>
<sequence length="96" mass="10856">MGPSPDMTVWERRLLYCVPVPGQNLWADVTSDGVANTFATLASREKRQRDDCSVYDEVEKQDLNNVIQDSPSAKKMVHVAAKTPKRHEHEELGTFL</sequence>
<dbReference type="GO" id="GO:0005634">
    <property type="term" value="C:nucleus"/>
    <property type="evidence" value="ECO:0007669"/>
    <property type="project" value="UniProtKB-SubCell"/>
</dbReference>
<evidence type="ECO:0000313" key="4">
    <source>
        <dbReference type="Proteomes" id="UP001408789"/>
    </source>
</evidence>
<dbReference type="Proteomes" id="UP001408789">
    <property type="component" value="Unassembled WGS sequence"/>
</dbReference>